<protein>
    <submittedName>
        <fullName evidence="1">Uncharacterized protein</fullName>
    </submittedName>
</protein>
<reference evidence="1 2" key="1">
    <citation type="submission" date="2016-10" db="EMBL/GenBank/DDBJ databases">
        <authorList>
            <person name="Varghese N."/>
            <person name="Submissions S."/>
        </authorList>
    </citation>
    <scope>NUCLEOTIDE SEQUENCE [LARGE SCALE GENOMIC DNA]</scope>
    <source>
        <strain evidence="1 2">GMCC 1.11211</strain>
    </source>
</reference>
<keyword evidence="2" id="KW-1185">Reference proteome</keyword>
<dbReference type="EMBL" id="FOPW01000001">
    <property type="protein sequence ID" value="SFH14818.1"/>
    <property type="molecule type" value="Genomic_DNA"/>
</dbReference>
<evidence type="ECO:0000313" key="1">
    <source>
        <dbReference type="EMBL" id="SFH14818.1"/>
    </source>
</evidence>
<proteinExistence type="predicted"/>
<evidence type="ECO:0000313" key="2">
    <source>
        <dbReference type="Proteomes" id="UP000199681"/>
    </source>
</evidence>
<accession>A0ABY1E8U6</accession>
<sequence>MLDPVSLPVASTPSAGSELAGVGTASKLCESPMAPRACSGVLVTVPLADLQLTGHPFFTPWDPVQADVYFTGAGQQAEVDSVGAVCTRKPLVATGLKESVHLSDLNGIDNGFALDVPTLVLHSFGDLSVSIALSRMPTQVWSSSSRYPRLRTHVNGTGAPTCGNPLSSIGCIAYSFREVSAAARNKAQGQRYVCSCPSLEDQ</sequence>
<organism evidence="1 2">
    <name type="scientific">Cryobacterium levicorallinum</name>
    <dbReference type="NCBI Taxonomy" id="995038"/>
    <lineage>
        <taxon>Bacteria</taxon>
        <taxon>Bacillati</taxon>
        <taxon>Actinomycetota</taxon>
        <taxon>Actinomycetes</taxon>
        <taxon>Micrococcales</taxon>
        <taxon>Microbacteriaceae</taxon>
        <taxon>Cryobacterium</taxon>
    </lineage>
</organism>
<name>A0ABY1E8U6_9MICO</name>
<gene>
    <name evidence="1" type="ORF">SAMN05216274_10143</name>
</gene>
<dbReference type="Proteomes" id="UP000199681">
    <property type="component" value="Unassembled WGS sequence"/>
</dbReference>
<comment type="caution">
    <text evidence="1">The sequence shown here is derived from an EMBL/GenBank/DDBJ whole genome shotgun (WGS) entry which is preliminary data.</text>
</comment>